<sequence length="193" mass="21758">MLKHSKPKTPLAYSCSRAQPPFRLGVCARACLKIVLAEACALLENVDHSSDSGSVTVTKLNGILKQTPGCGNCEENDVSSWLDCDVDDVRFQLMSDDEIIAQVRKPNSDDENSESDEDQVIETSKISNSDTFECFAKGLMWLGQQNDSDSTELFLMNQLRAKRRQSCLRQGKLPFKPMQSMYRELYIHLHCIF</sequence>
<organism evidence="1 2">
    <name type="scientific">Araneus ventricosus</name>
    <name type="common">Orbweaver spider</name>
    <name type="synonym">Epeira ventricosa</name>
    <dbReference type="NCBI Taxonomy" id="182803"/>
    <lineage>
        <taxon>Eukaryota</taxon>
        <taxon>Metazoa</taxon>
        <taxon>Ecdysozoa</taxon>
        <taxon>Arthropoda</taxon>
        <taxon>Chelicerata</taxon>
        <taxon>Arachnida</taxon>
        <taxon>Araneae</taxon>
        <taxon>Araneomorphae</taxon>
        <taxon>Entelegynae</taxon>
        <taxon>Araneoidea</taxon>
        <taxon>Araneidae</taxon>
        <taxon>Araneus</taxon>
    </lineage>
</organism>
<keyword evidence="2" id="KW-1185">Reference proteome</keyword>
<dbReference type="EMBL" id="BGPR01002374">
    <property type="protein sequence ID" value="GBM72408.1"/>
    <property type="molecule type" value="Genomic_DNA"/>
</dbReference>
<dbReference type="AlphaFoldDB" id="A0A4Y2I446"/>
<accession>A0A4Y2I446</accession>
<proteinExistence type="predicted"/>
<gene>
    <name evidence="1" type="ORF">AVEN_175581_1</name>
</gene>
<comment type="caution">
    <text evidence="1">The sequence shown here is derived from an EMBL/GenBank/DDBJ whole genome shotgun (WGS) entry which is preliminary data.</text>
</comment>
<protein>
    <submittedName>
        <fullName evidence="1">Uncharacterized protein</fullName>
    </submittedName>
</protein>
<reference evidence="1 2" key="1">
    <citation type="journal article" date="2019" name="Sci. Rep.">
        <title>Orb-weaving spider Araneus ventricosus genome elucidates the spidroin gene catalogue.</title>
        <authorList>
            <person name="Kono N."/>
            <person name="Nakamura H."/>
            <person name="Ohtoshi R."/>
            <person name="Moran D.A.P."/>
            <person name="Shinohara A."/>
            <person name="Yoshida Y."/>
            <person name="Fujiwara M."/>
            <person name="Mori M."/>
            <person name="Tomita M."/>
            <person name="Arakawa K."/>
        </authorList>
    </citation>
    <scope>NUCLEOTIDE SEQUENCE [LARGE SCALE GENOMIC DNA]</scope>
</reference>
<evidence type="ECO:0000313" key="2">
    <source>
        <dbReference type="Proteomes" id="UP000499080"/>
    </source>
</evidence>
<dbReference type="OrthoDB" id="5918257at2759"/>
<dbReference type="Proteomes" id="UP000499080">
    <property type="component" value="Unassembled WGS sequence"/>
</dbReference>
<name>A0A4Y2I446_ARAVE</name>
<evidence type="ECO:0000313" key="1">
    <source>
        <dbReference type="EMBL" id="GBM72408.1"/>
    </source>
</evidence>